<comment type="caution">
    <text evidence="1">The sequence shown here is derived from an EMBL/GenBank/DDBJ whole genome shotgun (WGS) entry which is preliminary data.</text>
</comment>
<accession>A0ACC0BID4</accession>
<protein>
    <submittedName>
        <fullName evidence="1">Uncharacterized protein</fullName>
    </submittedName>
</protein>
<gene>
    <name evidence="1" type="ORF">M9H77_12785</name>
</gene>
<sequence>MNNFYHGGGNGVSAYNGNNHESGNFTPERHIGVGNFFPHARSYEHNSYDCYEGNRLGARNGYMIDHMRDSIKIRGNVERCDRSYDNYEHSYGSKNMYNEHNDKVLKLRELHQDLLVTTI</sequence>
<name>A0ACC0BID4_CATRO</name>
<evidence type="ECO:0000313" key="2">
    <source>
        <dbReference type="Proteomes" id="UP001060085"/>
    </source>
</evidence>
<keyword evidence="2" id="KW-1185">Reference proteome</keyword>
<dbReference type="EMBL" id="CM044703">
    <property type="protein sequence ID" value="KAI5672421.1"/>
    <property type="molecule type" value="Genomic_DNA"/>
</dbReference>
<proteinExistence type="predicted"/>
<evidence type="ECO:0000313" key="1">
    <source>
        <dbReference type="EMBL" id="KAI5672421.1"/>
    </source>
</evidence>
<organism evidence="1 2">
    <name type="scientific">Catharanthus roseus</name>
    <name type="common">Madagascar periwinkle</name>
    <name type="synonym">Vinca rosea</name>
    <dbReference type="NCBI Taxonomy" id="4058"/>
    <lineage>
        <taxon>Eukaryota</taxon>
        <taxon>Viridiplantae</taxon>
        <taxon>Streptophyta</taxon>
        <taxon>Embryophyta</taxon>
        <taxon>Tracheophyta</taxon>
        <taxon>Spermatophyta</taxon>
        <taxon>Magnoliopsida</taxon>
        <taxon>eudicotyledons</taxon>
        <taxon>Gunneridae</taxon>
        <taxon>Pentapetalae</taxon>
        <taxon>asterids</taxon>
        <taxon>lamiids</taxon>
        <taxon>Gentianales</taxon>
        <taxon>Apocynaceae</taxon>
        <taxon>Rauvolfioideae</taxon>
        <taxon>Vinceae</taxon>
        <taxon>Catharanthinae</taxon>
        <taxon>Catharanthus</taxon>
    </lineage>
</organism>
<reference evidence="2" key="1">
    <citation type="journal article" date="2023" name="Nat. Plants">
        <title>Single-cell RNA sequencing provides a high-resolution roadmap for understanding the multicellular compartmentation of specialized metabolism.</title>
        <authorList>
            <person name="Sun S."/>
            <person name="Shen X."/>
            <person name="Li Y."/>
            <person name="Li Y."/>
            <person name="Wang S."/>
            <person name="Li R."/>
            <person name="Zhang H."/>
            <person name="Shen G."/>
            <person name="Guo B."/>
            <person name="Wei J."/>
            <person name="Xu J."/>
            <person name="St-Pierre B."/>
            <person name="Chen S."/>
            <person name="Sun C."/>
        </authorList>
    </citation>
    <scope>NUCLEOTIDE SEQUENCE [LARGE SCALE GENOMIC DNA]</scope>
</reference>
<dbReference type="Proteomes" id="UP001060085">
    <property type="component" value="Linkage Group LG03"/>
</dbReference>